<dbReference type="RefSeq" id="WP_165094235.1">
    <property type="nucleotide sequence ID" value="NZ_CP049056.1"/>
</dbReference>
<dbReference type="AlphaFoldDB" id="A0A7L5BSH7"/>
<proteinExistence type="predicted"/>
<organism evidence="3 4">
    <name type="scientific">Pikeienuella piscinae</name>
    <dbReference type="NCBI Taxonomy" id="2748098"/>
    <lineage>
        <taxon>Bacteria</taxon>
        <taxon>Pseudomonadati</taxon>
        <taxon>Pseudomonadota</taxon>
        <taxon>Alphaproteobacteria</taxon>
        <taxon>Rhodobacterales</taxon>
        <taxon>Paracoccaceae</taxon>
        <taxon>Pikeienuella</taxon>
    </lineage>
</organism>
<dbReference type="Pfam" id="PF13449">
    <property type="entry name" value="Phytase-like"/>
    <property type="match status" value="1"/>
</dbReference>
<evidence type="ECO:0000259" key="2">
    <source>
        <dbReference type="Pfam" id="PF13449"/>
    </source>
</evidence>
<keyword evidence="1" id="KW-0732">Signal</keyword>
<dbReference type="InterPro" id="IPR015943">
    <property type="entry name" value="WD40/YVTN_repeat-like_dom_sf"/>
</dbReference>
<keyword evidence="4" id="KW-1185">Reference proteome</keyword>
<evidence type="ECO:0000313" key="4">
    <source>
        <dbReference type="Proteomes" id="UP000503336"/>
    </source>
</evidence>
<accession>A0A7L5BSH7</accession>
<dbReference type="Gene3D" id="2.130.10.10">
    <property type="entry name" value="YVTN repeat-like/Quinoprotein amine dehydrogenase"/>
    <property type="match status" value="1"/>
</dbReference>
<gene>
    <name evidence="3" type="ORF">G5B40_01655</name>
</gene>
<evidence type="ECO:0000256" key="1">
    <source>
        <dbReference type="SAM" id="SignalP"/>
    </source>
</evidence>
<dbReference type="Proteomes" id="UP000503336">
    <property type="component" value="Chromosome"/>
</dbReference>
<feature type="chain" id="PRO_5029542122" evidence="1">
    <location>
        <begin position="19"/>
        <end position="308"/>
    </location>
</feature>
<feature type="domain" description="Phytase-like" evidence="2">
    <location>
        <begin position="56"/>
        <end position="293"/>
    </location>
</feature>
<dbReference type="EMBL" id="CP049056">
    <property type="protein sequence ID" value="QIE54260.1"/>
    <property type="molecule type" value="Genomic_DNA"/>
</dbReference>
<name>A0A7L5BSH7_9RHOB</name>
<evidence type="ECO:0000313" key="3">
    <source>
        <dbReference type="EMBL" id="QIE54260.1"/>
    </source>
</evidence>
<dbReference type="PIRSF" id="PIRSF031900">
    <property type="entry name" value="UCP031900"/>
    <property type="match status" value="1"/>
</dbReference>
<protein>
    <submittedName>
        <fullName evidence="3">Esterase-like activity of phytase family protein</fullName>
    </submittedName>
</protein>
<feature type="signal peptide" evidence="1">
    <location>
        <begin position="1"/>
        <end position="18"/>
    </location>
</feature>
<reference evidence="3 4" key="1">
    <citation type="submission" date="2020-02" db="EMBL/GenBank/DDBJ databases">
        <title>complete genome sequence of Rhodobacteraceae bacterium.</title>
        <authorList>
            <person name="Park J."/>
            <person name="Kim Y.-S."/>
            <person name="Kim K.-H."/>
        </authorList>
    </citation>
    <scope>NUCLEOTIDE SEQUENCE [LARGE SCALE GENOMIC DNA]</scope>
    <source>
        <strain evidence="3 4">RR4-56</strain>
    </source>
</reference>
<dbReference type="InterPro" id="IPR014567">
    <property type="entry name" value="UCP031900"/>
</dbReference>
<dbReference type="SUPFAM" id="SSF63825">
    <property type="entry name" value="YWTD domain"/>
    <property type="match status" value="1"/>
</dbReference>
<sequence length="308" mass="33599">MIKPLVVAALLAAAPALADGFTPPTAPKSRSMQLATPAGGPLIFRGAVAISPPERWFGGLSGLAMEGPGVAIAISDTGDWFRIALQIENGRLVGVESIIAARMLDAEGSPLPGGARDAEGLARDPESGRLWVSYEGRHRILAFDQPGGPTRARIQHPEWAHFSKNRGIEALARDVDGQLWAIGEGDSGAVFTIWIDGREGWKTKTIPRRGSYRPTGADFGPDGWLYVTERAFSVFRGFRFRLRRFRWGDGAAPLEEETLLDFGAETDIDNIESVALWREADRTYLFIASDDNFLPIQRNILALFEVVG</sequence>
<dbReference type="InterPro" id="IPR027372">
    <property type="entry name" value="Phytase-like_dom"/>
</dbReference>
<dbReference type="KEGG" id="hdh:G5B40_01655"/>